<dbReference type="EMBL" id="AHGT01000006">
    <property type="protein sequence ID" value="ESU39117.1"/>
    <property type="molecule type" value="Genomic_DNA"/>
</dbReference>
<evidence type="ECO:0000256" key="9">
    <source>
        <dbReference type="ARBA" id="ARBA00023136"/>
    </source>
</evidence>
<evidence type="ECO:0000256" key="1">
    <source>
        <dbReference type="ARBA" id="ARBA00004127"/>
    </source>
</evidence>
<dbReference type="GO" id="GO:0005886">
    <property type="term" value="C:plasma membrane"/>
    <property type="evidence" value="ECO:0007669"/>
    <property type="project" value="TreeGrafter"/>
</dbReference>
<dbReference type="SFLD" id="SFLDS00003">
    <property type="entry name" value="Haloacid_Dehalogenase"/>
    <property type="match status" value="1"/>
</dbReference>
<dbReference type="Pfam" id="PF00690">
    <property type="entry name" value="Cation_ATPase_N"/>
    <property type="match status" value="1"/>
</dbReference>
<feature type="transmembrane region" description="Helical" evidence="11">
    <location>
        <begin position="943"/>
        <end position="962"/>
    </location>
</feature>
<organism evidence="13 14">
    <name type="scientific">Giardia intestinalis</name>
    <name type="common">Giardia lamblia</name>
    <dbReference type="NCBI Taxonomy" id="5741"/>
    <lineage>
        <taxon>Eukaryota</taxon>
        <taxon>Metamonada</taxon>
        <taxon>Diplomonadida</taxon>
        <taxon>Hexamitidae</taxon>
        <taxon>Giardiinae</taxon>
        <taxon>Giardia</taxon>
    </lineage>
</organism>
<evidence type="ECO:0000256" key="7">
    <source>
        <dbReference type="ARBA" id="ARBA00022967"/>
    </source>
</evidence>
<feature type="region of interest" description="Disordered" evidence="10">
    <location>
        <begin position="1070"/>
        <end position="1105"/>
    </location>
</feature>
<dbReference type="PROSITE" id="PS00154">
    <property type="entry name" value="ATPASE_E1_E2"/>
    <property type="match status" value="1"/>
</dbReference>
<dbReference type="InterPro" id="IPR059000">
    <property type="entry name" value="ATPase_P-type_domA"/>
</dbReference>
<keyword evidence="6" id="KW-0460">Magnesium</keyword>
<dbReference type="PRINTS" id="PR00119">
    <property type="entry name" value="CATATPASE"/>
</dbReference>
<dbReference type="InterPro" id="IPR044492">
    <property type="entry name" value="P_typ_ATPase_HD_dom"/>
</dbReference>
<accession>V6TLB3</accession>
<dbReference type="GO" id="GO:0012505">
    <property type="term" value="C:endomembrane system"/>
    <property type="evidence" value="ECO:0007669"/>
    <property type="project" value="UniProtKB-SubCell"/>
</dbReference>
<feature type="transmembrane region" description="Helical" evidence="11">
    <location>
        <begin position="316"/>
        <end position="338"/>
    </location>
</feature>
<dbReference type="SUPFAM" id="SSF56784">
    <property type="entry name" value="HAD-like"/>
    <property type="match status" value="1"/>
</dbReference>
<evidence type="ECO:0000256" key="4">
    <source>
        <dbReference type="ARBA" id="ARBA00022741"/>
    </source>
</evidence>
<evidence type="ECO:0000256" key="6">
    <source>
        <dbReference type="ARBA" id="ARBA00022842"/>
    </source>
</evidence>
<dbReference type="SUPFAM" id="SSF81665">
    <property type="entry name" value="Calcium ATPase, transmembrane domain M"/>
    <property type="match status" value="1"/>
</dbReference>
<evidence type="ECO:0000313" key="13">
    <source>
        <dbReference type="EMBL" id="ESU39117.1"/>
    </source>
</evidence>
<evidence type="ECO:0000256" key="8">
    <source>
        <dbReference type="ARBA" id="ARBA00022989"/>
    </source>
</evidence>
<keyword evidence="7" id="KW-1278">Translocase</keyword>
<evidence type="ECO:0000259" key="12">
    <source>
        <dbReference type="SMART" id="SM00831"/>
    </source>
</evidence>
<keyword evidence="3" id="KW-0479">Metal-binding</keyword>
<dbReference type="NCBIfam" id="TIGR01494">
    <property type="entry name" value="ATPase_P-type"/>
    <property type="match status" value="2"/>
</dbReference>
<comment type="subcellular location">
    <subcellularLocation>
        <location evidence="1">Endomembrane system</location>
        <topology evidence="1">Multi-pass membrane protein</topology>
    </subcellularLocation>
</comment>
<evidence type="ECO:0000256" key="3">
    <source>
        <dbReference type="ARBA" id="ARBA00022723"/>
    </source>
</evidence>
<dbReference type="Gene3D" id="1.20.1110.10">
    <property type="entry name" value="Calcium-transporting ATPase, transmembrane domain"/>
    <property type="match status" value="1"/>
</dbReference>
<dbReference type="Gene3D" id="3.40.1110.10">
    <property type="entry name" value="Calcium-transporting ATPase, cytoplasmic domain N"/>
    <property type="match status" value="1"/>
</dbReference>
<feature type="transmembrane region" description="Helical" evidence="11">
    <location>
        <begin position="983"/>
        <end position="1007"/>
    </location>
</feature>
<dbReference type="FunFam" id="2.70.150.10:FF:000029">
    <property type="entry name" value="Calcium-transporting ATPase"/>
    <property type="match status" value="1"/>
</dbReference>
<feature type="transmembrane region" description="Helical" evidence="11">
    <location>
        <begin position="1027"/>
        <end position="1050"/>
    </location>
</feature>
<dbReference type="VEuPathDB" id="GiardiaDB:DHA2_32658"/>
<feature type="transmembrane region" description="Helical" evidence="11">
    <location>
        <begin position="814"/>
        <end position="836"/>
    </location>
</feature>
<dbReference type="InterPro" id="IPR036412">
    <property type="entry name" value="HAD-like_sf"/>
</dbReference>
<feature type="transmembrane region" description="Helical" evidence="11">
    <location>
        <begin position="274"/>
        <end position="296"/>
    </location>
</feature>
<feature type="transmembrane region" description="Helical" evidence="11">
    <location>
        <begin position="90"/>
        <end position="110"/>
    </location>
</feature>
<gene>
    <name evidence="13" type="ORF">DHA2_32658</name>
</gene>
<protein>
    <submittedName>
        <fullName evidence="13">Calcium-transporting ATPase</fullName>
    </submittedName>
</protein>
<dbReference type="VEuPathDB" id="GiardiaDB:GL50803_0032658"/>
<evidence type="ECO:0000256" key="2">
    <source>
        <dbReference type="ARBA" id="ARBA00022692"/>
    </source>
</evidence>
<evidence type="ECO:0000256" key="11">
    <source>
        <dbReference type="SAM" id="Phobius"/>
    </source>
</evidence>
<dbReference type="VEuPathDB" id="GiardiaDB:QR46_1583"/>
<dbReference type="InterPro" id="IPR023299">
    <property type="entry name" value="ATPase_P-typ_cyto_dom_N"/>
</dbReference>
<evidence type="ECO:0000256" key="5">
    <source>
        <dbReference type="ARBA" id="ARBA00022840"/>
    </source>
</evidence>
<evidence type="ECO:0000313" key="14">
    <source>
        <dbReference type="Proteomes" id="UP000018320"/>
    </source>
</evidence>
<dbReference type="InterPro" id="IPR008250">
    <property type="entry name" value="ATPase_P-typ_transduc_dom_A_sf"/>
</dbReference>
<dbReference type="InterPro" id="IPR001757">
    <property type="entry name" value="P_typ_ATPase"/>
</dbReference>
<sequence>MYRFNLKMSSGGFRHSPEDLKALMTDATVESLRTRFEGIDGLLRSLKTTSLKGLSSKDVPKHLEYYGRNKVEPRPPKSFCRLFFETFKDVTIIILLIASIVSIIVGSIPSLSEEEYGWIDGVAILVAVLIVALVSSINEFSKEKQFRKLNAIKNNKQIKVVRDGKETVVSIFDVVVGDIVVMELGDQIPADGVLVSCNDMKCDESGMTGESDEIKKDLAANPFVIGSCLVTHGSGRMVVAAVGKYSKHGDILATLQEEDEQTPLQEKLEVLAKYIGYAGIAAAILTFIVLVSRFFVDGRQSNSKNFTQWVGYMITSITIIVVAVPEGLPLAVTISLAFSMKKMMRDQCLVRKLHACETMGSVNNITSDKTGTLTLNRMTVVRMRIENSLYLRTSGKTSADDSECSPMPDAEAIADKKFSRGVAGIFALNSALNSTANLRVDESSKPPKGIKRGKAAVVEEDGSSSIEVIGNKTEGALLMLSRDMGFDYQEFREMLVIDGQAKGAIAHAFEFTSDRKRMSVVLDLEKFGKTSAAESLKGALDLIDDRRSYLVLSKGASEIMLERCRNILKTDGTVVPLTESMRSEYEKTIISYATKSLRTLCVAYRSVSKVDGDRKEGATMEDGTVENIHNYANADYIEKDLTLICLVGIMDPLRPGVTNAIERCKRAGITVRMVTGDNKITAVAIAKECGILPDDMSDDIIDKYVTTGPEFRKLSDTELDEILDTLRVIARAAPKDKYRLVKRLKHYNHTVAATGDGSNDAPQLKAADVGLAMGIAGTEVAKEASDIIIMDDNFLSIVRAVEWGRAVLTNVRKFLQFQLTVNVAAVVVAFLGAAVLEESPLTALQMLYVNLLMDSLGALALATEDPAKNVLDYEPVHRAASLIAPGMLRNILIVAFYQIVVILLMIFGVVGDTLLMVPDSVKYIPMDGDLHDLHVYNEHGAKAYRYTCIYNFFIFAQLFNEISSRRINNELNVFSGLHKSPMFILIFLGTVGMQLIIMLAPGVRYIFHIFDCSENHQSYCGNSHDHGILWQSWAITLAFALFTVFVHLFGRLKKLKPEFKVSEKAAKRAMEKKNARAAKREKKADKEKKAGKAEAKKLLEPSGSD</sequence>
<feature type="compositionally biased region" description="Basic and acidic residues" evidence="10">
    <location>
        <begin position="1082"/>
        <end position="1099"/>
    </location>
</feature>
<dbReference type="SFLD" id="SFLDF00027">
    <property type="entry name" value="p-type_atpase"/>
    <property type="match status" value="1"/>
</dbReference>
<feature type="transmembrane region" description="Helical" evidence="11">
    <location>
        <begin position="842"/>
        <end position="862"/>
    </location>
</feature>
<proteinExistence type="predicted"/>
<dbReference type="GO" id="GO:0016887">
    <property type="term" value="F:ATP hydrolysis activity"/>
    <property type="evidence" value="ECO:0007669"/>
    <property type="project" value="InterPro"/>
</dbReference>
<dbReference type="Gene3D" id="3.40.50.1000">
    <property type="entry name" value="HAD superfamily/HAD-like"/>
    <property type="match status" value="1"/>
</dbReference>
<evidence type="ECO:0000256" key="10">
    <source>
        <dbReference type="SAM" id="MobiDB-lite"/>
    </source>
</evidence>
<dbReference type="GO" id="GO:0046872">
    <property type="term" value="F:metal ion binding"/>
    <property type="evidence" value="ECO:0007669"/>
    <property type="project" value="UniProtKB-KW"/>
</dbReference>
<dbReference type="AlphaFoldDB" id="V6TLB3"/>
<keyword evidence="5" id="KW-0067">ATP-binding</keyword>
<dbReference type="Proteomes" id="UP000018320">
    <property type="component" value="Unassembled WGS sequence"/>
</dbReference>
<dbReference type="InterPro" id="IPR006068">
    <property type="entry name" value="ATPase_P-typ_cation-transptr_C"/>
</dbReference>
<keyword evidence="9 11" id="KW-0472">Membrane</keyword>
<keyword evidence="8 11" id="KW-1133">Transmembrane helix</keyword>
<dbReference type="InterPro" id="IPR023214">
    <property type="entry name" value="HAD_sf"/>
</dbReference>
<dbReference type="VEuPathDB" id="GiardiaDB:GL50581_4551"/>
<dbReference type="SUPFAM" id="SSF81653">
    <property type="entry name" value="Calcium ATPase, transduction domain A"/>
    <property type="match status" value="1"/>
</dbReference>
<dbReference type="PANTHER" id="PTHR24093:SF369">
    <property type="entry name" value="CALCIUM-TRANSPORTING ATPASE"/>
    <property type="match status" value="1"/>
</dbReference>
<dbReference type="Pfam" id="PF00122">
    <property type="entry name" value="E1-E2_ATPase"/>
    <property type="match status" value="1"/>
</dbReference>
<dbReference type="SUPFAM" id="SSF81660">
    <property type="entry name" value="Metal cation-transporting ATPase, ATP-binding domain N"/>
    <property type="match status" value="1"/>
</dbReference>
<feature type="transmembrane region" description="Helical" evidence="11">
    <location>
        <begin position="891"/>
        <end position="910"/>
    </location>
</feature>
<dbReference type="InterPro" id="IPR023298">
    <property type="entry name" value="ATPase_P-typ_TM_dom_sf"/>
</dbReference>
<dbReference type="SFLD" id="SFLDG00002">
    <property type="entry name" value="C1.7:_P-type_atpase_like"/>
    <property type="match status" value="1"/>
</dbReference>
<dbReference type="Gene3D" id="2.70.150.10">
    <property type="entry name" value="Calcium-transporting ATPase, cytoplasmic transduction domain A"/>
    <property type="match status" value="1"/>
</dbReference>
<feature type="domain" description="Cation-transporting P-type ATPase N-terminal" evidence="12">
    <location>
        <begin position="35"/>
        <end position="107"/>
    </location>
</feature>
<reference evidence="14" key="1">
    <citation type="submission" date="2012-02" db="EMBL/GenBank/DDBJ databases">
        <title>Genome sequencing of Giardia lamblia Genotypes A2 and B isolates (DH and GS) and comparative analysis with the genomes of Genotypes A1 and E (WB and Pig).</title>
        <authorList>
            <person name="Adam R."/>
            <person name="Dahlstrom E."/>
            <person name="Martens C."/>
            <person name="Bruno D."/>
            <person name="Barbian K."/>
            <person name="Porcella S.F."/>
            <person name="Nash T."/>
        </authorList>
    </citation>
    <scope>NUCLEOTIDE SEQUENCE</scope>
    <source>
        <strain evidence="14">DH</strain>
    </source>
</reference>
<keyword evidence="4" id="KW-0547">Nucleotide-binding</keyword>
<dbReference type="GO" id="GO:0005388">
    <property type="term" value="F:P-type calcium transporter activity"/>
    <property type="evidence" value="ECO:0007669"/>
    <property type="project" value="TreeGrafter"/>
</dbReference>
<reference evidence="13 14" key="2">
    <citation type="journal article" date="2013" name="Genome Biol. Evol.">
        <title>Genome sequencing of Giardia lamblia genotypes A2 and B isolates (DH and GS) and comparative analysis with the genomes of genotypes A1 and E (WB and Pig).</title>
        <authorList>
            <person name="Adam R.D."/>
            <person name="Dahlstrom E.W."/>
            <person name="Martens C.A."/>
            <person name="Bruno D.P."/>
            <person name="Barbian K.D."/>
            <person name="Ricklefs S.M."/>
            <person name="Hernandez M.M."/>
            <person name="Narla N.P."/>
            <person name="Patel R.B."/>
            <person name="Porcella S.F."/>
            <person name="Nash T.E."/>
        </authorList>
    </citation>
    <scope>NUCLEOTIDE SEQUENCE [LARGE SCALE GENOMIC DNA]</scope>
    <source>
        <strain evidence="13 14">DH</strain>
    </source>
</reference>
<feature type="transmembrane region" description="Helical" evidence="11">
    <location>
        <begin position="116"/>
        <end position="137"/>
    </location>
</feature>
<dbReference type="InterPro" id="IPR004014">
    <property type="entry name" value="ATPase_P-typ_cation-transptr_N"/>
</dbReference>
<dbReference type="FunFam" id="3.40.50.1000:FF:000193">
    <property type="entry name" value="Plasma membrane calcium-transporting ATPase 2"/>
    <property type="match status" value="1"/>
</dbReference>
<dbReference type="SMART" id="SM00831">
    <property type="entry name" value="Cation_ATPase_N"/>
    <property type="match status" value="1"/>
</dbReference>
<keyword evidence="2 11" id="KW-0812">Transmembrane</keyword>
<comment type="caution">
    <text evidence="13">The sequence shown here is derived from an EMBL/GenBank/DDBJ whole genome shotgun (WGS) entry which is preliminary data.</text>
</comment>
<name>V6TLB3_GIAIN</name>
<dbReference type="Pfam" id="PF08282">
    <property type="entry name" value="Hydrolase_3"/>
    <property type="match status" value="1"/>
</dbReference>
<dbReference type="PANTHER" id="PTHR24093">
    <property type="entry name" value="CATION TRANSPORTING ATPASE"/>
    <property type="match status" value="1"/>
</dbReference>
<dbReference type="Pfam" id="PF13246">
    <property type="entry name" value="Cation_ATPase"/>
    <property type="match status" value="1"/>
</dbReference>
<dbReference type="Pfam" id="PF00689">
    <property type="entry name" value="Cation_ATPase_C"/>
    <property type="match status" value="1"/>
</dbReference>
<dbReference type="InterPro" id="IPR018303">
    <property type="entry name" value="ATPase_P-typ_P_site"/>
</dbReference>
<dbReference type="GO" id="GO:0005524">
    <property type="term" value="F:ATP binding"/>
    <property type="evidence" value="ECO:0007669"/>
    <property type="project" value="UniProtKB-KW"/>
</dbReference>